<dbReference type="InterPro" id="IPR054464">
    <property type="entry name" value="ULD_fung"/>
</dbReference>
<dbReference type="AlphaFoldDB" id="A0AAX6MU23"/>
<protein>
    <recommendedName>
        <fullName evidence="2">AAA+ ATPase domain-containing protein</fullName>
    </recommendedName>
</protein>
<dbReference type="Proteomes" id="UP001369815">
    <property type="component" value="Unassembled WGS sequence"/>
</dbReference>
<evidence type="ECO:0000256" key="1">
    <source>
        <dbReference type="SAM" id="MobiDB-lite"/>
    </source>
</evidence>
<dbReference type="EMBL" id="JBANMG010000002">
    <property type="protein sequence ID" value="KAK6956119.1"/>
    <property type="molecule type" value="Genomic_DNA"/>
</dbReference>
<dbReference type="InterPro" id="IPR027417">
    <property type="entry name" value="P-loop_NTPase"/>
</dbReference>
<dbReference type="Pfam" id="PF00004">
    <property type="entry name" value="AAA"/>
    <property type="match status" value="1"/>
</dbReference>
<reference evidence="3 4" key="1">
    <citation type="journal article" date="2024" name="Front Chem Biol">
        <title>Unveiling the potential of Daldinia eschscholtzii MFLUCC 19-0629 through bioactivity and bioinformatics studies for enhanced sustainable agriculture production.</title>
        <authorList>
            <person name="Brooks S."/>
            <person name="Weaver J.A."/>
            <person name="Klomchit A."/>
            <person name="Alharthi S.A."/>
            <person name="Onlamun T."/>
            <person name="Nurani R."/>
            <person name="Vong T.K."/>
            <person name="Alberti F."/>
            <person name="Greco C."/>
        </authorList>
    </citation>
    <scope>NUCLEOTIDE SEQUENCE [LARGE SCALE GENOMIC DNA]</scope>
    <source>
        <strain evidence="3">MFLUCC 19-0629</strain>
    </source>
</reference>
<accession>A0AAX6MU23</accession>
<dbReference type="Gene3D" id="3.40.50.300">
    <property type="entry name" value="P-loop containing nucleotide triphosphate hydrolases"/>
    <property type="match status" value="1"/>
</dbReference>
<proteinExistence type="predicted"/>
<dbReference type="Pfam" id="PF23232">
    <property type="entry name" value="AAA_lid_13"/>
    <property type="match status" value="1"/>
</dbReference>
<dbReference type="PANTHER" id="PTHR46411:SF4">
    <property type="entry name" value="AAA+ ATPASE DOMAIN-CONTAINING PROTEIN"/>
    <property type="match status" value="1"/>
</dbReference>
<dbReference type="InterPro" id="IPR003959">
    <property type="entry name" value="ATPase_AAA_core"/>
</dbReference>
<dbReference type="InterPro" id="IPR054289">
    <property type="entry name" value="DUF7025"/>
</dbReference>
<feature type="compositionally biased region" description="Acidic residues" evidence="1">
    <location>
        <begin position="156"/>
        <end position="171"/>
    </location>
</feature>
<dbReference type="Pfam" id="PF22893">
    <property type="entry name" value="ULD_2"/>
    <property type="match status" value="1"/>
</dbReference>
<keyword evidence="4" id="KW-1185">Reference proteome</keyword>
<dbReference type="SMART" id="SM00382">
    <property type="entry name" value="AAA"/>
    <property type="match status" value="1"/>
</dbReference>
<feature type="compositionally biased region" description="Basic and acidic residues" evidence="1">
    <location>
        <begin position="22"/>
        <end position="42"/>
    </location>
</feature>
<dbReference type="InterPro" id="IPR003593">
    <property type="entry name" value="AAA+_ATPase"/>
</dbReference>
<dbReference type="InterPro" id="IPR056599">
    <property type="entry name" value="AAA_lid_fung"/>
</dbReference>
<feature type="region of interest" description="Disordered" evidence="1">
    <location>
        <begin position="147"/>
        <end position="174"/>
    </location>
</feature>
<evidence type="ECO:0000259" key="2">
    <source>
        <dbReference type="SMART" id="SM00382"/>
    </source>
</evidence>
<evidence type="ECO:0000313" key="3">
    <source>
        <dbReference type="EMBL" id="KAK6956119.1"/>
    </source>
</evidence>
<organism evidence="3 4">
    <name type="scientific">Daldinia eschscholtzii</name>
    <dbReference type="NCBI Taxonomy" id="292717"/>
    <lineage>
        <taxon>Eukaryota</taxon>
        <taxon>Fungi</taxon>
        <taxon>Dikarya</taxon>
        <taxon>Ascomycota</taxon>
        <taxon>Pezizomycotina</taxon>
        <taxon>Sordariomycetes</taxon>
        <taxon>Xylariomycetidae</taxon>
        <taxon>Xylariales</taxon>
        <taxon>Hypoxylaceae</taxon>
        <taxon>Daldinia</taxon>
    </lineage>
</organism>
<evidence type="ECO:0000313" key="4">
    <source>
        <dbReference type="Proteomes" id="UP001369815"/>
    </source>
</evidence>
<dbReference type="GO" id="GO:0016887">
    <property type="term" value="F:ATP hydrolysis activity"/>
    <property type="evidence" value="ECO:0007669"/>
    <property type="project" value="InterPro"/>
</dbReference>
<dbReference type="Pfam" id="PF22942">
    <property type="entry name" value="DUF7025"/>
    <property type="match status" value="1"/>
</dbReference>
<dbReference type="SUPFAM" id="SSF52540">
    <property type="entry name" value="P-loop containing nucleoside triphosphate hydrolases"/>
    <property type="match status" value="1"/>
</dbReference>
<dbReference type="PANTHER" id="PTHR46411">
    <property type="entry name" value="FAMILY ATPASE, PUTATIVE-RELATED"/>
    <property type="match status" value="1"/>
</dbReference>
<comment type="caution">
    <text evidence="3">The sequence shown here is derived from an EMBL/GenBank/DDBJ whole genome shotgun (WGS) entry which is preliminary data.</text>
</comment>
<feature type="domain" description="AAA+ ATPase" evidence="2">
    <location>
        <begin position="669"/>
        <end position="774"/>
    </location>
</feature>
<feature type="region of interest" description="Disordered" evidence="1">
    <location>
        <begin position="232"/>
        <end position="253"/>
    </location>
</feature>
<name>A0AAX6MU23_9PEZI</name>
<dbReference type="GO" id="GO:0005524">
    <property type="term" value="F:ATP binding"/>
    <property type="evidence" value="ECO:0007669"/>
    <property type="project" value="InterPro"/>
</dbReference>
<sequence length="909" mass="103808">MSVLSGSTPHDLFRGSEGNTLSERDFSNQSDDHGKVEVDTGETHASPISDRTTPLIGVQSTSEECRDDHSSTTGEEDSVHESTGEEPGMEELIRRSFANNEDALKEIGEGKYKLYESGRIIFPDYWEQLVQPGWTVDIQLDSKPWVRSAPASEGSEASDADEEEGVAEEGDPEGKYEVKATYTIKYFQKHRYVDDEFLYSVSKDDPVFLRTSGNKGQVLPVLEEKTTVILGERSRHDTSRSRSRSRRRIKHAPKLGDRDRVQKKHLHIHSRLLINALRAVMKYSSEAPSGDEADDLEEGVFSHPYKDLFYHRQELIEYKTQTGGVRENHTEAYNAECDRHIDFLLQYLENEPTIQIKTVEAKWAKKIPTTTFAGLWLLLKPGSDVYVHENGQLNAYVVDAVFDGVERVFQGLWANNVKSYSIRLWNLVYDGKVIKRRSKFVDVPVFDNERNITSLPLFPTRFHDSVDGGARRKELIERGKMFFHCAKGPAFLEYTGAGLKPGWKKYNRARVVVEHESHPWNTWDREDIEAMESWILDVDEYESDIKERAKTPHCECHRCSEVDVGKERYVSGTFSDYDNIDPKSYENLSDHQYLLCMSHMFAFILKDRTYDLIDVSSLTPPRIAKDSIDQLVMRPETNKNTIKAIARTYTDSKSQAELFSADFIHGKGEGQIFLLHGPPGTGKTLTAESVAEYTKRPLLSITAADLGHEPVELERNLLKFFRDANNWDAIVLLDEADVYLERRSSNDLKRNSIVSSDFDEAFLSRIHVAIGYEPLDDAAREQIWSNLFRKLKEDHKQGGPDIRYEYDAKEYVRKSQEIKKLEWNGREIRNAFQSAVALALYDSKTARERGVSVEDSIPEVKEAHLKEIAHMSTAFKNYITSTHQGVKDSDMAYKLGIRDDNFGRSQKGA</sequence>
<gene>
    <name evidence="3" type="ORF">Daesc_001389</name>
</gene>
<feature type="region of interest" description="Disordered" evidence="1">
    <location>
        <begin position="1"/>
        <end position="90"/>
    </location>
</feature>
<feature type="compositionally biased region" description="Basic residues" evidence="1">
    <location>
        <begin position="241"/>
        <end position="253"/>
    </location>
</feature>